<keyword evidence="2 4" id="KW-0238">DNA-binding</keyword>
<dbReference type="PRINTS" id="PR00455">
    <property type="entry name" value="HTHTETR"/>
</dbReference>
<dbReference type="InterPro" id="IPR009057">
    <property type="entry name" value="Homeodomain-like_sf"/>
</dbReference>
<dbReference type="Pfam" id="PF00440">
    <property type="entry name" value="TetR_N"/>
    <property type="match status" value="1"/>
</dbReference>
<dbReference type="Gene3D" id="1.10.10.60">
    <property type="entry name" value="Homeodomain-like"/>
    <property type="match status" value="1"/>
</dbReference>
<organism evidence="6 7">
    <name type="scientific">Phytohabitans flavus</name>
    <dbReference type="NCBI Taxonomy" id="1076124"/>
    <lineage>
        <taxon>Bacteria</taxon>
        <taxon>Bacillati</taxon>
        <taxon>Actinomycetota</taxon>
        <taxon>Actinomycetes</taxon>
        <taxon>Micromonosporales</taxon>
        <taxon>Micromonosporaceae</taxon>
    </lineage>
</organism>
<dbReference type="EMBL" id="AP022870">
    <property type="protein sequence ID" value="BCB77482.1"/>
    <property type="molecule type" value="Genomic_DNA"/>
</dbReference>
<keyword evidence="3" id="KW-0804">Transcription</keyword>
<keyword evidence="1" id="KW-0805">Transcription regulation</keyword>
<keyword evidence="7" id="KW-1185">Reference proteome</keyword>
<sequence length="200" mass="21180">MAGGRPRAFDEDAALDRALEVFWRQGYEGTALSDLTAAMGINRPSLYGAFGNKEALFRRVLDRYVDGPGGYSAAALAEPRARDVVARILGGAVELTTDSGHPGCLSVRNAQACGPECEQVRRAVVDRRNAGLAALRARLERARDEGDLPPGADPAALARYVFTVSDGIASQAASDATADELRKVVDLVLAAWPGQGEPSR</sequence>
<evidence type="ECO:0000259" key="5">
    <source>
        <dbReference type="PROSITE" id="PS50977"/>
    </source>
</evidence>
<reference evidence="6 7" key="2">
    <citation type="submission" date="2020-03" db="EMBL/GenBank/DDBJ databases">
        <authorList>
            <person name="Ichikawa N."/>
            <person name="Kimura A."/>
            <person name="Kitahashi Y."/>
            <person name="Uohara A."/>
        </authorList>
    </citation>
    <scope>NUCLEOTIDE SEQUENCE [LARGE SCALE GENOMIC DNA]</scope>
    <source>
        <strain evidence="6 7">NBRC 107702</strain>
    </source>
</reference>
<evidence type="ECO:0000256" key="4">
    <source>
        <dbReference type="PROSITE-ProRule" id="PRU00335"/>
    </source>
</evidence>
<dbReference type="Pfam" id="PF16925">
    <property type="entry name" value="TetR_C_13"/>
    <property type="match status" value="1"/>
</dbReference>
<evidence type="ECO:0000256" key="2">
    <source>
        <dbReference type="ARBA" id="ARBA00023125"/>
    </source>
</evidence>
<reference evidence="6 7" key="1">
    <citation type="submission" date="2020-03" db="EMBL/GenBank/DDBJ databases">
        <title>Whole genome shotgun sequence of Phytohabitans flavus NBRC 107702.</title>
        <authorList>
            <person name="Komaki H."/>
            <person name="Tamura T."/>
        </authorList>
    </citation>
    <scope>NUCLEOTIDE SEQUENCE [LARGE SCALE GENOMIC DNA]</scope>
    <source>
        <strain evidence="6 7">NBRC 107702</strain>
    </source>
</reference>
<dbReference type="SUPFAM" id="SSF48498">
    <property type="entry name" value="Tetracyclin repressor-like, C-terminal domain"/>
    <property type="match status" value="1"/>
</dbReference>
<proteinExistence type="predicted"/>
<evidence type="ECO:0000256" key="1">
    <source>
        <dbReference type="ARBA" id="ARBA00023015"/>
    </source>
</evidence>
<dbReference type="Proteomes" id="UP000502508">
    <property type="component" value="Chromosome"/>
</dbReference>
<evidence type="ECO:0000256" key="3">
    <source>
        <dbReference type="ARBA" id="ARBA00023163"/>
    </source>
</evidence>
<name>A0A6F8XUE6_9ACTN</name>
<dbReference type="KEGG" id="pfla:Pflav_038920"/>
<evidence type="ECO:0000313" key="6">
    <source>
        <dbReference type="EMBL" id="BCB77482.1"/>
    </source>
</evidence>
<dbReference type="GO" id="GO:0003677">
    <property type="term" value="F:DNA binding"/>
    <property type="evidence" value="ECO:0007669"/>
    <property type="project" value="UniProtKB-UniRule"/>
</dbReference>
<accession>A0A6F8XUE6</accession>
<dbReference type="InterPro" id="IPR036271">
    <property type="entry name" value="Tet_transcr_reg_TetR-rel_C_sf"/>
</dbReference>
<dbReference type="InterPro" id="IPR011075">
    <property type="entry name" value="TetR_C"/>
</dbReference>
<dbReference type="InterPro" id="IPR001647">
    <property type="entry name" value="HTH_TetR"/>
</dbReference>
<dbReference type="SUPFAM" id="SSF46689">
    <property type="entry name" value="Homeodomain-like"/>
    <property type="match status" value="1"/>
</dbReference>
<feature type="DNA-binding region" description="H-T-H motif" evidence="4">
    <location>
        <begin position="31"/>
        <end position="50"/>
    </location>
</feature>
<dbReference type="RefSeq" id="WP_173037246.1">
    <property type="nucleotide sequence ID" value="NZ_AP022870.1"/>
</dbReference>
<feature type="domain" description="HTH tetR-type" evidence="5">
    <location>
        <begin position="8"/>
        <end position="68"/>
    </location>
</feature>
<dbReference type="PANTHER" id="PTHR47506:SF1">
    <property type="entry name" value="HTH-TYPE TRANSCRIPTIONAL REGULATOR YJDC"/>
    <property type="match status" value="1"/>
</dbReference>
<dbReference type="Gene3D" id="1.10.357.10">
    <property type="entry name" value="Tetracycline Repressor, domain 2"/>
    <property type="match status" value="1"/>
</dbReference>
<gene>
    <name evidence="6" type="ORF">Pflav_038920</name>
</gene>
<dbReference type="AlphaFoldDB" id="A0A6F8XUE6"/>
<protein>
    <submittedName>
        <fullName evidence="6">TetR family transcriptional regulator</fullName>
    </submittedName>
</protein>
<evidence type="ECO:0000313" key="7">
    <source>
        <dbReference type="Proteomes" id="UP000502508"/>
    </source>
</evidence>
<dbReference type="PROSITE" id="PS50977">
    <property type="entry name" value="HTH_TETR_2"/>
    <property type="match status" value="1"/>
</dbReference>
<dbReference type="PANTHER" id="PTHR47506">
    <property type="entry name" value="TRANSCRIPTIONAL REGULATORY PROTEIN"/>
    <property type="match status" value="1"/>
</dbReference>